<dbReference type="GeneID" id="24831415"/>
<sequence>MVDKLAADNNNIPVEYIFQIHESPCRAVLAITGGGAEIIGELLRHGNGSATVLDAVVPYSTDALDRFLGRKPEKYCSEKTARLMAMVAYQRALDLSKGSGSADREVIGIGATCKLKAANEREGRKHEIHVSIQTACETGMSTLELAAERTREEEEKIAEFLIFNVLARHSNVPEIDLFDRIDTGDGLEEKVIEKYEFVSGSVGDLLKQKMCNQDSLYETLDMIRISLKEAKDPGEQGEPEENGEPGKIRLVFPGSFDPCHRNHVFMAKLAFEKFGEPIHFEISLTNVDKPPIDIISLNQRLDSLRRYKDENFMGSICLTNAPLFLQKA</sequence>
<dbReference type="HOGENOM" id="CLU_026547_0_0_2"/>
<protein>
    <submittedName>
        <fullName evidence="2">Cytidylyltransferase</fullName>
    </submittedName>
</protein>
<evidence type="ECO:0000313" key="2">
    <source>
        <dbReference type="EMBL" id="AKB78649.1"/>
    </source>
</evidence>
<accession>A0A0E3SAC7</accession>
<keyword evidence="3" id="KW-1185">Reference proteome</keyword>
<reference evidence="2 3" key="1">
    <citation type="submission" date="2014-07" db="EMBL/GenBank/DDBJ databases">
        <title>Methanogenic archaea and the global carbon cycle.</title>
        <authorList>
            <person name="Henriksen J.R."/>
            <person name="Luke J."/>
            <person name="Reinhart S."/>
            <person name="Benedict M.N."/>
            <person name="Youngblut N.D."/>
            <person name="Metcalf M.E."/>
            <person name="Whitaker R.J."/>
            <person name="Metcalf W.W."/>
        </authorList>
    </citation>
    <scope>NUCLEOTIDE SEQUENCE [LARGE SCALE GENOMIC DNA]</scope>
    <source>
        <strain evidence="2 3">HB-1</strain>
    </source>
</reference>
<dbReference type="PANTHER" id="PTHR31285:SF0">
    <property type="entry name" value="NICOTINAMIDE MONONUCLEOTIDE ADENYLYLTRANSFERASE"/>
    <property type="match status" value="1"/>
</dbReference>
<organism evidence="2 3">
    <name type="scientific">Methanosarcina horonobensis HB-1 = JCM 15518</name>
    <dbReference type="NCBI Taxonomy" id="1434110"/>
    <lineage>
        <taxon>Archaea</taxon>
        <taxon>Methanobacteriati</taxon>
        <taxon>Methanobacteriota</taxon>
        <taxon>Stenosarchaea group</taxon>
        <taxon>Methanomicrobia</taxon>
        <taxon>Methanosarcinales</taxon>
        <taxon>Methanosarcinaceae</taxon>
        <taxon>Methanosarcina</taxon>
    </lineage>
</organism>
<dbReference type="AlphaFoldDB" id="A0A0E3SAC7"/>
<dbReference type="PANTHER" id="PTHR31285">
    <property type="entry name" value="NICOTINAMIDE MONONUCLEOTIDE ADENYLYLTRANSFERASE"/>
    <property type="match status" value="1"/>
</dbReference>
<dbReference type="InterPro" id="IPR004821">
    <property type="entry name" value="Cyt_trans-like"/>
</dbReference>
<dbReference type="GO" id="GO:0000309">
    <property type="term" value="F:nicotinamide-nucleotide adenylyltransferase activity"/>
    <property type="evidence" value="ECO:0007669"/>
    <property type="project" value="TreeGrafter"/>
</dbReference>
<dbReference type="Gene3D" id="3.40.50.620">
    <property type="entry name" value="HUPs"/>
    <property type="match status" value="1"/>
</dbReference>
<dbReference type="RefSeq" id="WP_048143409.1">
    <property type="nucleotide sequence ID" value="NZ_CP009516.1"/>
</dbReference>
<dbReference type="KEGG" id="mhor:MSHOH_2166"/>
<dbReference type="OrthoDB" id="141575at2157"/>
<dbReference type="Pfam" id="PF01467">
    <property type="entry name" value="CTP_transf_like"/>
    <property type="match status" value="1"/>
</dbReference>
<dbReference type="InterPro" id="IPR014729">
    <property type="entry name" value="Rossmann-like_a/b/a_fold"/>
</dbReference>
<evidence type="ECO:0000259" key="1">
    <source>
        <dbReference type="Pfam" id="PF01467"/>
    </source>
</evidence>
<dbReference type="SUPFAM" id="SSF52374">
    <property type="entry name" value="Nucleotidylyl transferase"/>
    <property type="match status" value="1"/>
</dbReference>
<keyword evidence="2" id="KW-0548">Nucleotidyltransferase</keyword>
<dbReference type="GO" id="GO:0016887">
    <property type="term" value="F:ATP hydrolysis activity"/>
    <property type="evidence" value="ECO:0007669"/>
    <property type="project" value="TreeGrafter"/>
</dbReference>
<feature type="domain" description="Cytidyltransferase-like" evidence="1">
    <location>
        <begin position="251"/>
        <end position="311"/>
    </location>
</feature>
<dbReference type="PATRIC" id="fig|1434110.4.peg.2759"/>
<name>A0A0E3SAC7_9EURY</name>
<gene>
    <name evidence="2" type="ORF">MSHOH_2166</name>
</gene>
<dbReference type="GO" id="GO:0005737">
    <property type="term" value="C:cytoplasm"/>
    <property type="evidence" value="ECO:0007669"/>
    <property type="project" value="TreeGrafter"/>
</dbReference>
<proteinExistence type="predicted"/>
<keyword evidence="2" id="KW-0808">Transferase</keyword>
<evidence type="ECO:0000313" key="3">
    <source>
        <dbReference type="Proteomes" id="UP000033101"/>
    </source>
</evidence>
<dbReference type="STRING" id="1434110.MSHOH_2166"/>
<dbReference type="EMBL" id="CP009516">
    <property type="protein sequence ID" value="AKB78649.1"/>
    <property type="molecule type" value="Genomic_DNA"/>
</dbReference>
<dbReference type="Proteomes" id="UP000033101">
    <property type="component" value="Chromosome"/>
</dbReference>